<evidence type="ECO:0000313" key="1">
    <source>
        <dbReference type="EMBL" id="OGC03188.1"/>
    </source>
</evidence>
<dbReference type="Pfam" id="PF08843">
    <property type="entry name" value="AbiEii"/>
    <property type="match status" value="1"/>
</dbReference>
<dbReference type="EMBL" id="METP01000059">
    <property type="protein sequence ID" value="OGC03188.1"/>
    <property type="molecule type" value="Genomic_DNA"/>
</dbReference>
<protein>
    <recommendedName>
        <fullName evidence="3">Nucleotidyl transferase AbiEii/AbiGii toxin family protein</fullName>
    </recommendedName>
</protein>
<dbReference type="Gene3D" id="3.10.450.620">
    <property type="entry name" value="JHP933, nucleotidyltransferase-like core domain"/>
    <property type="match status" value="1"/>
</dbReference>
<name>A0A1F4R4R9_UNCSA</name>
<comment type="caution">
    <text evidence="1">The sequence shown here is derived from an EMBL/GenBank/DDBJ whole genome shotgun (WGS) entry which is preliminary data.</text>
</comment>
<organism evidence="1 2">
    <name type="scientific">candidate division WOR-1 bacterium RIFCSPLOWO2_02_FULL_46_20</name>
    <dbReference type="NCBI Taxonomy" id="1802567"/>
    <lineage>
        <taxon>Bacteria</taxon>
        <taxon>Bacillati</taxon>
        <taxon>Saganbacteria</taxon>
    </lineage>
</organism>
<reference evidence="1 2" key="1">
    <citation type="journal article" date="2016" name="Nat. Commun.">
        <title>Thousands of microbial genomes shed light on interconnected biogeochemical processes in an aquifer system.</title>
        <authorList>
            <person name="Anantharaman K."/>
            <person name="Brown C.T."/>
            <person name="Hug L.A."/>
            <person name="Sharon I."/>
            <person name="Castelle C.J."/>
            <person name="Probst A.J."/>
            <person name="Thomas B.C."/>
            <person name="Singh A."/>
            <person name="Wilkins M.J."/>
            <person name="Karaoz U."/>
            <person name="Brodie E.L."/>
            <person name="Williams K.H."/>
            <person name="Hubbard S.S."/>
            <person name="Banfield J.F."/>
        </authorList>
    </citation>
    <scope>NUCLEOTIDE SEQUENCE [LARGE SCALE GENOMIC DNA]</scope>
</reference>
<sequence>MEIITPLQKEILKIFPEIEDSNAFYLTGGTALAAFYLTHRKSNDLDFFTGEENILTPFSFRLEKKLRDQQINTERRRGLHSFVELVVNKGDESTLIHIAQDAPFRLEPPIELPEFPGLKIDSLVDIASNKLLALFQRATLRDFIDIYFLIKENHFTSEKLIKLAKEKDPGFELYWLGVAFERINVFSFDSPDMLLLIKPCAMKDLLSLFNNWRAELAKELQ</sequence>
<accession>A0A1F4R4R9</accession>
<evidence type="ECO:0000313" key="2">
    <source>
        <dbReference type="Proteomes" id="UP000176938"/>
    </source>
</evidence>
<dbReference type="AlphaFoldDB" id="A0A1F4R4R9"/>
<gene>
    <name evidence="1" type="ORF">A3H38_00245</name>
</gene>
<evidence type="ECO:0008006" key="3">
    <source>
        <dbReference type="Google" id="ProtNLM"/>
    </source>
</evidence>
<dbReference type="Proteomes" id="UP000176938">
    <property type="component" value="Unassembled WGS sequence"/>
</dbReference>
<dbReference type="InterPro" id="IPR014942">
    <property type="entry name" value="AbiEii"/>
</dbReference>
<proteinExistence type="predicted"/>